<evidence type="ECO:0000313" key="1">
    <source>
        <dbReference type="EMBL" id="THF51844.1"/>
    </source>
</evidence>
<organism evidence="1 2">
    <name type="scientific">Flavobacterium supellecticarium</name>
    <dbReference type="NCBI Taxonomy" id="2565924"/>
    <lineage>
        <taxon>Bacteria</taxon>
        <taxon>Pseudomonadati</taxon>
        <taxon>Bacteroidota</taxon>
        <taxon>Flavobacteriia</taxon>
        <taxon>Flavobacteriales</taxon>
        <taxon>Flavobacteriaceae</taxon>
        <taxon>Flavobacterium</taxon>
    </lineage>
</organism>
<evidence type="ECO:0000313" key="2">
    <source>
        <dbReference type="Proteomes" id="UP000307507"/>
    </source>
</evidence>
<dbReference type="PROSITE" id="PS51257">
    <property type="entry name" value="PROKAR_LIPOPROTEIN"/>
    <property type="match status" value="1"/>
</dbReference>
<protein>
    <submittedName>
        <fullName evidence="1">Uncharacterized protein</fullName>
    </submittedName>
</protein>
<name>A0A4S4A0K7_9FLAO</name>
<comment type="caution">
    <text evidence="1">The sequence shown here is derived from an EMBL/GenBank/DDBJ whole genome shotgun (WGS) entry which is preliminary data.</text>
</comment>
<dbReference type="OrthoDB" id="1190041at2"/>
<sequence>MDNRKLRNRFPIFVFILIALFGCELEQDAIQKNSYQEKVKIRRSTFDALLKERNFVNAFSKLSQGQNKGLQSKTVMEAEYGFTVMPNLAKVIESAGSTSYTFKITREINSIDYFENLVVNVDSLGQSSAYILKYTPSEPLTPAAHNSFNFTGRVKITPITYNTDEIGKTTICVTAQILMCDQAWSSTNTGVHVATNDCQDQNHLFYAPVTTCYSVNGDIGGGDFGDDPGVIVPIGGGGDGSPPTEGGLTPPNNCQRCPIIITAPVEDPDPATQTPPTPCNHLKNLTASPAVKSSFKTLDSRKTQDGEWGFGFQTQNSTSNSIQPPNVIEASYNNPNKLNMEKAIGGNYIGASHTHPHISYGYYPMFSYDDLQYLMQVGLKHDNNGKPKDWTKYVLTLTTYDGIFAIKIKDPVKFFAAMGQNGKKINTRIQDDYRSLSTGTSMDTFKKTFLNILADFDLGVGLYEGSIDLNATDLASTNFNWGELSQSKGKIVNTPCP</sequence>
<proteinExistence type="predicted"/>
<reference evidence="1 2" key="1">
    <citation type="submission" date="2019-04" db="EMBL/GenBank/DDBJ databases">
        <title>Flavobacterium sp. nov. isolated from construction timber.</title>
        <authorList>
            <person name="Lin S.-Y."/>
            <person name="Chang C.-T."/>
            <person name="Young C.-C."/>
        </authorList>
    </citation>
    <scope>NUCLEOTIDE SEQUENCE [LARGE SCALE GENOMIC DNA]</scope>
    <source>
        <strain evidence="1 2">CC-CTC003</strain>
    </source>
</reference>
<dbReference type="AlphaFoldDB" id="A0A4S4A0K7"/>
<accession>A0A4S4A0K7</accession>
<keyword evidence="2" id="KW-1185">Reference proteome</keyword>
<dbReference type="EMBL" id="SSNZ01000002">
    <property type="protein sequence ID" value="THF51844.1"/>
    <property type="molecule type" value="Genomic_DNA"/>
</dbReference>
<dbReference type="Proteomes" id="UP000307507">
    <property type="component" value="Unassembled WGS sequence"/>
</dbReference>
<dbReference type="RefSeq" id="WP_136402828.1">
    <property type="nucleotide sequence ID" value="NZ_SSNZ01000002.1"/>
</dbReference>
<gene>
    <name evidence="1" type="ORF">E6C50_08815</name>
</gene>